<keyword evidence="3" id="KW-0496">Mitochondrion</keyword>
<dbReference type="PANTHER" id="PTHR13274">
    <property type="entry name" value="MITOCHONDRIAL RIBOSOMAL PROTEIN S25"/>
    <property type="match status" value="1"/>
</dbReference>
<evidence type="ECO:0000256" key="3">
    <source>
        <dbReference type="ARBA" id="ARBA00023128"/>
    </source>
</evidence>
<keyword evidence="8" id="KW-1185">Reference proteome</keyword>
<feature type="region of interest" description="Disordered" evidence="5">
    <location>
        <begin position="140"/>
        <end position="162"/>
    </location>
</feature>
<dbReference type="STRING" id="205917.A0A4Y9Z8I9"/>
<evidence type="ECO:0000256" key="4">
    <source>
        <dbReference type="ARBA" id="ARBA00023274"/>
    </source>
</evidence>
<dbReference type="InterPro" id="IPR040049">
    <property type="entry name" value="Ribosomal_mS25/mL61"/>
</dbReference>
<dbReference type="SMART" id="SM00916">
    <property type="entry name" value="L51_S25_CI-B8"/>
    <property type="match status" value="1"/>
</dbReference>
<dbReference type="PANTHER" id="PTHR13274:SF2">
    <property type="entry name" value="SMALL RIBOSOMAL SUBUNIT PROTEIN MS25"/>
    <property type="match status" value="1"/>
</dbReference>
<comment type="subcellular location">
    <subcellularLocation>
        <location evidence="1">Mitochondrion</location>
    </subcellularLocation>
</comment>
<dbReference type="GO" id="GO:0005840">
    <property type="term" value="C:ribosome"/>
    <property type="evidence" value="ECO:0007669"/>
    <property type="project" value="UniProtKB-KW"/>
</dbReference>
<dbReference type="Pfam" id="PF05047">
    <property type="entry name" value="L51_S25_CI-B8"/>
    <property type="match status" value="1"/>
</dbReference>
<keyword evidence="2" id="KW-0689">Ribosomal protein</keyword>
<organism evidence="7 8">
    <name type="scientific">Dentipellis fragilis</name>
    <dbReference type="NCBI Taxonomy" id="205917"/>
    <lineage>
        <taxon>Eukaryota</taxon>
        <taxon>Fungi</taxon>
        <taxon>Dikarya</taxon>
        <taxon>Basidiomycota</taxon>
        <taxon>Agaricomycotina</taxon>
        <taxon>Agaricomycetes</taxon>
        <taxon>Russulales</taxon>
        <taxon>Hericiaceae</taxon>
        <taxon>Dentipellis</taxon>
    </lineage>
</organism>
<reference evidence="7 8" key="1">
    <citation type="submission" date="2019-02" db="EMBL/GenBank/DDBJ databases">
        <title>Genome sequencing of the rare red list fungi Dentipellis fragilis.</title>
        <authorList>
            <person name="Buettner E."/>
            <person name="Kellner H."/>
        </authorList>
    </citation>
    <scope>NUCLEOTIDE SEQUENCE [LARGE SCALE GENOMIC DNA]</scope>
    <source>
        <strain evidence="7 8">DSM 105465</strain>
    </source>
</reference>
<dbReference type="GO" id="GO:0003735">
    <property type="term" value="F:structural constituent of ribosome"/>
    <property type="evidence" value="ECO:0007669"/>
    <property type="project" value="InterPro"/>
</dbReference>
<evidence type="ECO:0000256" key="5">
    <source>
        <dbReference type="SAM" id="MobiDB-lite"/>
    </source>
</evidence>
<proteinExistence type="predicted"/>
<dbReference type="EMBL" id="SEOQ01000119">
    <property type="protein sequence ID" value="TFY70153.1"/>
    <property type="molecule type" value="Genomic_DNA"/>
</dbReference>
<feature type="domain" description="Ribosomal protein/NADH dehydrogenase" evidence="6">
    <location>
        <begin position="40"/>
        <end position="118"/>
    </location>
</feature>
<dbReference type="InterPro" id="IPR007741">
    <property type="entry name" value="Ribosomal_mL43/mS25/NADH_DH"/>
</dbReference>
<protein>
    <recommendedName>
        <fullName evidence="6">Ribosomal protein/NADH dehydrogenase domain-containing protein</fullName>
    </recommendedName>
</protein>
<evidence type="ECO:0000256" key="1">
    <source>
        <dbReference type="ARBA" id="ARBA00004173"/>
    </source>
</evidence>
<evidence type="ECO:0000313" key="8">
    <source>
        <dbReference type="Proteomes" id="UP000298327"/>
    </source>
</evidence>
<dbReference type="GO" id="GO:0005739">
    <property type="term" value="C:mitochondrion"/>
    <property type="evidence" value="ECO:0007669"/>
    <property type="project" value="UniProtKB-SubCell"/>
</dbReference>
<gene>
    <name evidence="7" type="ORF">EVG20_g2858</name>
</gene>
<keyword evidence="4" id="KW-0687">Ribonucleoprotein</keyword>
<evidence type="ECO:0000256" key="2">
    <source>
        <dbReference type="ARBA" id="ARBA00022980"/>
    </source>
</evidence>
<comment type="caution">
    <text evidence="7">The sequence shown here is derived from an EMBL/GenBank/DDBJ whole genome shotgun (WGS) entry which is preliminary data.</text>
</comment>
<dbReference type="GO" id="GO:1990904">
    <property type="term" value="C:ribonucleoprotein complex"/>
    <property type="evidence" value="ECO:0007669"/>
    <property type="project" value="UniProtKB-KW"/>
</dbReference>
<evidence type="ECO:0000313" key="7">
    <source>
        <dbReference type="EMBL" id="TFY70153.1"/>
    </source>
</evidence>
<dbReference type="InterPro" id="IPR036249">
    <property type="entry name" value="Thioredoxin-like_sf"/>
</dbReference>
<dbReference type="OrthoDB" id="1696305at2759"/>
<dbReference type="Gene3D" id="3.40.30.10">
    <property type="entry name" value="Glutaredoxin"/>
    <property type="match status" value="1"/>
</dbReference>
<dbReference type="SUPFAM" id="SSF52833">
    <property type="entry name" value="Thioredoxin-like"/>
    <property type="match status" value="1"/>
</dbReference>
<name>A0A4Y9Z8I9_9AGAM</name>
<evidence type="ECO:0000259" key="6">
    <source>
        <dbReference type="SMART" id="SM00916"/>
    </source>
</evidence>
<sequence>MPRRTKAILGPSRLSQILLSLNRDPKPVLHGVKALRLTLAARNDHFGARHFVKEDLPRIQYANQGIEVLVNKRPKSPTETWNPELVLEYRNGSAKTFDLSQKWSTSIFQEVMDAAGGQAWSRWKAKRHAASLPVLDNMPESASPLAKHPSAAEKTGAAAVLP</sequence>
<dbReference type="Proteomes" id="UP000298327">
    <property type="component" value="Unassembled WGS sequence"/>
</dbReference>
<accession>A0A4Y9Z8I9</accession>
<dbReference type="AlphaFoldDB" id="A0A4Y9Z8I9"/>